<dbReference type="KEGG" id="nta:107782512"/>
<dbReference type="InterPro" id="IPR054722">
    <property type="entry name" value="PolX-like_BBD"/>
</dbReference>
<reference evidence="2" key="1">
    <citation type="submission" date="2025-08" db="UniProtKB">
        <authorList>
            <consortium name="RefSeq"/>
        </authorList>
    </citation>
    <scope>IDENTIFICATION</scope>
</reference>
<dbReference type="PaxDb" id="4097-A0A1S3Z367"/>
<sequence>MIVQLKSVGHALSDEQQVQAVIRSLSNNWEYLKVNLTHNDSIKIFADVVRHVKLEDERLGAAKYVPNAFVVESSGTKRSSVKRKRNWKNDGKDSGATDHVSRDREAFIEFRQVPPRSKYIYVRNNAKLEVKGIGTCRMDMCVSRSLILHDILYVPKI</sequence>
<organism evidence="2">
    <name type="scientific">Nicotiana tabacum</name>
    <name type="common">Common tobacco</name>
    <dbReference type="NCBI Taxonomy" id="4097"/>
    <lineage>
        <taxon>Eukaryota</taxon>
        <taxon>Viridiplantae</taxon>
        <taxon>Streptophyta</taxon>
        <taxon>Embryophyta</taxon>
        <taxon>Tracheophyta</taxon>
        <taxon>Spermatophyta</taxon>
        <taxon>Magnoliopsida</taxon>
        <taxon>eudicotyledons</taxon>
        <taxon>Gunneridae</taxon>
        <taxon>Pentapetalae</taxon>
        <taxon>asterids</taxon>
        <taxon>lamiids</taxon>
        <taxon>Solanales</taxon>
        <taxon>Solanaceae</taxon>
        <taxon>Nicotianoideae</taxon>
        <taxon>Nicotianeae</taxon>
        <taxon>Nicotiana</taxon>
    </lineage>
</organism>
<feature type="domain" description="Retrovirus-related Pol polyprotein from transposon TNT 1-94-like beta-barrel" evidence="1">
    <location>
        <begin position="93"/>
        <end position="157"/>
    </location>
</feature>
<proteinExistence type="predicted"/>
<dbReference type="RefSeq" id="XP_016458880.1">
    <property type="nucleotide sequence ID" value="XM_016603394.1"/>
</dbReference>
<protein>
    <recommendedName>
        <fullName evidence="1">Retrovirus-related Pol polyprotein from transposon TNT 1-94-like beta-barrel domain-containing protein</fullName>
    </recommendedName>
</protein>
<evidence type="ECO:0000313" key="2">
    <source>
        <dbReference type="RefSeq" id="XP_016458880.1"/>
    </source>
</evidence>
<dbReference type="Pfam" id="PF22936">
    <property type="entry name" value="Pol_BBD"/>
    <property type="match status" value="1"/>
</dbReference>
<evidence type="ECO:0000259" key="1">
    <source>
        <dbReference type="Pfam" id="PF22936"/>
    </source>
</evidence>
<accession>A0A1S3Z367</accession>
<dbReference type="AlphaFoldDB" id="A0A1S3Z367"/>
<name>A0A1S3Z367_TOBAC</name>
<dbReference type="OrthoDB" id="1909174at2759"/>
<gene>
    <name evidence="2" type="primary">LOC107782512</name>
</gene>